<feature type="region of interest" description="Disordered" evidence="1">
    <location>
        <begin position="1"/>
        <end position="39"/>
    </location>
</feature>
<gene>
    <name evidence="2" type="ORF">GCM10009733_020900</name>
</gene>
<dbReference type="Proteomes" id="UP001500064">
    <property type="component" value="Unassembled WGS sequence"/>
</dbReference>
<feature type="compositionally biased region" description="Low complexity" evidence="1">
    <location>
        <begin position="16"/>
        <end position="39"/>
    </location>
</feature>
<reference evidence="2 3" key="1">
    <citation type="journal article" date="2019" name="Int. J. Syst. Evol. Microbiol.">
        <title>The Global Catalogue of Microorganisms (GCM) 10K type strain sequencing project: providing services to taxonomists for standard genome sequencing and annotation.</title>
        <authorList>
            <consortium name="The Broad Institute Genomics Platform"/>
            <consortium name="The Broad Institute Genome Sequencing Center for Infectious Disease"/>
            <person name="Wu L."/>
            <person name="Ma J."/>
        </authorList>
    </citation>
    <scope>NUCLEOTIDE SEQUENCE [LARGE SCALE GENOMIC DNA]</scope>
    <source>
        <strain evidence="2 3">JCM 13929</strain>
    </source>
</reference>
<proteinExistence type="predicted"/>
<name>A0ABN2EZN6_9ACTN</name>
<dbReference type="EMBL" id="BAAAMU010000011">
    <property type="protein sequence ID" value="GAA1624071.1"/>
    <property type="molecule type" value="Genomic_DNA"/>
</dbReference>
<evidence type="ECO:0000313" key="2">
    <source>
        <dbReference type="EMBL" id="GAA1624071.1"/>
    </source>
</evidence>
<evidence type="ECO:0000313" key="3">
    <source>
        <dbReference type="Proteomes" id="UP001500064"/>
    </source>
</evidence>
<organism evidence="2 3">
    <name type="scientific">Nonomuraea maheshkhaliensis</name>
    <dbReference type="NCBI Taxonomy" id="419590"/>
    <lineage>
        <taxon>Bacteria</taxon>
        <taxon>Bacillati</taxon>
        <taxon>Actinomycetota</taxon>
        <taxon>Actinomycetes</taxon>
        <taxon>Streptosporangiales</taxon>
        <taxon>Streptosporangiaceae</taxon>
        <taxon>Nonomuraea</taxon>
    </lineage>
</organism>
<protein>
    <submittedName>
        <fullName evidence="2">Uncharacterized protein</fullName>
    </submittedName>
</protein>
<keyword evidence="3" id="KW-1185">Reference proteome</keyword>
<feature type="region of interest" description="Disordered" evidence="1">
    <location>
        <begin position="207"/>
        <end position="264"/>
    </location>
</feature>
<feature type="compositionally biased region" description="Polar residues" evidence="1">
    <location>
        <begin position="225"/>
        <end position="239"/>
    </location>
</feature>
<accession>A0ABN2EZN6</accession>
<evidence type="ECO:0000256" key="1">
    <source>
        <dbReference type="SAM" id="MobiDB-lite"/>
    </source>
</evidence>
<sequence>MSYPNAAPYYPPTQPPQTTTAPPAPAYPQVQAQPPAPAYPQVQAQPRAVLSPPTTAREFLARHLNKIRALNRPKIPSAEFKVPGTKVIGVLVEKPRVIQQTEYITRRPLFFSDGTPRMQLRVVLDTGQCDPNIPNDNGWRVLYLKAASADAVALAMEAVGVEEMDIGGVLSVTFTQWGQANGNGHIGREWESEYLPPDPILQQQPQQATAISAPAPHMPAAGSIASMTSPVQAPAQGQTPGPVLAQAPAQATPPVPAPTGAPAEVTDQLAAAGLDAATLARLAQLSPAALARLNAPSDG</sequence>
<comment type="caution">
    <text evidence="2">The sequence shown here is derived from an EMBL/GenBank/DDBJ whole genome shotgun (WGS) entry which is preliminary data.</text>
</comment>